<keyword evidence="2" id="KW-1185">Reference proteome</keyword>
<reference evidence="1" key="1">
    <citation type="journal article" date="2020" name="Stud. Mycol.">
        <title>101 Dothideomycetes genomes: a test case for predicting lifestyles and emergence of pathogens.</title>
        <authorList>
            <person name="Haridas S."/>
            <person name="Albert R."/>
            <person name="Binder M."/>
            <person name="Bloem J."/>
            <person name="Labutti K."/>
            <person name="Salamov A."/>
            <person name="Andreopoulos B."/>
            <person name="Baker S."/>
            <person name="Barry K."/>
            <person name="Bills G."/>
            <person name="Bluhm B."/>
            <person name="Cannon C."/>
            <person name="Castanera R."/>
            <person name="Culley D."/>
            <person name="Daum C."/>
            <person name="Ezra D."/>
            <person name="Gonzalez J."/>
            <person name="Henrissat B."/>
            <person name="Kuo A."/>
            <person name="Liang C."/>
            <person name="Lipzen A."/>
            <person name="Lutzoni F."/>
            <person name="Magnuson J."/>
            <person name="Mondo S."/>
            <person name="Nolan M."/>
            <person name="Ohm R."/>
            <person name="Pangilinan J."/>
            <person name="Park H.-J."/>
            <person name="Ramirez L."/>
            <person name="Alfaro M."/>
            <person name="Sun H."/>
            <person name="Tritt A."/>
            <person name="Yoshinaga Y."/>
            <person name="Zwiers L.-H."/>
            <person name="Turgeon B."/>
            <person name="Goodwin S."/>
            <person name="Spatafora J."/>
            <person name="Crous P."/>
            <person name="Grigoriev I."/>
        </authorList>
    </citation>
    <scope>NUCLEOTIDE SEQUENCE</scope>
    <source>
        <strain evidence="1">CBS 627.86</strain>
    </source>
</reference>
<name>A0A6A5ZBR3_9PLEO</name>
<gene>
    <name evidence="1" type="ORF">BDV96DRAFT_44569</name>
</gene>
<protein>
    <submittedName>
        <fullName evidence="1">Uncharacterized protein</fullName>
    </submittedName>
</protein>
<evidence type="ECO:0000313" key="1">
    <source>
        <dbReference type="EMBL" id="KAF2116167.1"/>
    </source>
</evidence>
<accession>A0A6A5ZBR3</accession>
<dbReference type="Proteomes" id="UP000799770">
    <property type="component" value="Unassembled WGS sequence"/>
</dbReference>
<evidence type="ECO:0000313" key="2">
    <source>
        <dbReference type="Proteomes" id="UP000799770"/>
    </source>
</evidence>
<sequence length="138" mass="14973">MDICPGYQVFSVFQTPYISNGKSQTPRQIPTAAMSVHSQTDPLIPNKLSNERTADPLPKTNATAIKALGALRIALGVACLVAPRWSCALFQFPVPAAYSVMPRLIGVRDLVIGELLITAENKESHDGGKREVSYSGYR</sequence>
<dbReference type="EMBL" id="ML977321">
    <property type="protein sequence ID" value="KAF2116167.1"/>
    <property type="molecule type" value="Genomic_DNA"/>
</dbReference>
<dbReference type="AlphaFoldDB" id="A0A6A5ZBR3"/>
<dbReference type="OrthoDB" id="4160064at2759"/>
<organism evidence="1 2">
    <name type="scientific">Lophiotrema nucula</name>
    <dbReference type="NCBI Taxonomy" id="690887"/>
    <lineage>
        <taxon>Eukaryota</taxon>
        <taxon>Fungi</taxon>
        <taxon>Dikarya</taxon>
        <taxon>Ascomycota</taxon>
        <taxon>Pezizomycotina</taxon>
        <taxon>Dothideomycetes</taxon>
        <taxon>Pleosporomycetidae</taxon>
        <taxon>Pleosporales</taxon>
        <taxon>Lophiotremataceae</taxon>
        <taxon>Lophiotrema</taxon>
    </lineage>
</organism>
<proteinExistence type="predicted"/>